<dbReference type="Pfam" id="PF03466">
    <property type="entry name" value="LysR_substrate"/>
    <property type="match status" value="1"/>
</dbReference>
<keyword evidence="4" id="KW-0804">Transcription</keyword>
<feature type="domain" description="HTH lysR-type" evidence="6">
    <location>
        <begin position="3"/>
        <end position="60"/>
    </location>
</feature>
<evidence type="ECO:0000256" key="2">
    <source>
        <dbReference type="ARBA" id="ARBA00023015"/>
    </source>
</evidence>
<evidence type="ECO:0000256" key="3">
    <source>
        <dbReference type="ARBA" id="ARBA00023125"/>
    </source>
</evidence>
<proteinExistence type="inferred from homology"/>
<evidence type="ECO:0000256" key="5">
    <source>
        <dbReference type="SAM" id="MobiDB-lite"/>
    </source>
</evidence>
<dbReference type="SUPFAM" id="SSF46785">
    <property type="entry name" value="Winged helix' DNA-binding domain"/>
    <property type="match status" value="1"/>
</dbReference>
<dbReference type="SUPFAM" id="SSF53850">
    <property type="entry name" value="Periplasmic binding protein-like II"/>
    <property type="match status" value="1"/>
</dbReference>
<dbReference type="PRINTS" id="PR00039">
    <property type="entry name" value="HTHLYSR"/>
</dbReference>
<dbReference type="Proteomes" id="UP001382904">
    <property type="component" value="Unassembled WGS sequence"/>
</dbReference>
<sequence length="364" mass="39932">MDVDLRDLELLDATAEAGSLTAAAERLDVSQPALSQRLTRLEARLGMPLFDRKGRRLVPNAAGRRLLVAARHVLGELASASRDLRELRDGRDRRVRFTAQCSTTFPWLPPVLRAFREREPDIDVRIETVPDDAPIPALLADLVDVALVTKPDLQMDRVSLTRLFEDEMVAVVPAGHPWASRAHLTARDFDGADLVLYDFYDQKRIPSMPLPIPAGARPARITTMPVVTDLVVEMVAGGQGVTVLPNWVAAPYAASHDLALVRIGARPLTRTWFCATRTGPRPPHLEAFVEELTSRLKAPGPRNRTRPAPDGSADGSAGAFARDAARRALVWTLSAECRVPSAEWRLGARVGPCDRVEEHADVAE</sequence>
<dbReference type="Gene3D" id="3.40.190.290">
    <property type="match status" value="1"/>
</dbReference>
<dbReference type="PANTHER" id="PTHR30346">
    <property type="entry name" value="TRANSCRIPTIONAL DUAL REGULATOR HCAR-RELATED"/>
    <property type="match status" value="1"/>
</dbReference>
<evidence type="ECO:0000313" key="7">
    <source>
        <dbReference type="EMBL" id="MEJ8641921.1"/>
    </source>
</evidence>
<dbReference type="Gene3D" id="1.10.10.10">
    <property type="entry name" value="Winged helix-like DNA-binding domain superfamily/Winged helix DNA-binding domain"/>
    <property type="match status" value="1"/>
</dbReference>
<dbReference type="InterPro" id="IPR005119">
    <property type="entry name" value="LysR_subst-bd"/>
</dbReference>
<dbReference type="InterPro" id="IPR000847">
    <property type="entry name" value="LysR_HTH_N"/>
</dbReference>
<comment type="similarity">
    <text evidence="1">Belongs to the LysR transcriptional regulatory family.</text>
</comment>
<dbReference type="Pfam" id="PF00126">
    <property type="entry name" value="HTH_1"/>
    <property type="match status" value="1"/>
</dbReference>
<gene>
    <name evidence="7" type="ORF">WKI68_11485</name>
</gene>
<keyword evidence="2" id="KW-0805">Transcription regulation</keyword>
<dbReference type="PROSITE" id="PS50931">
    <property type="entry name" value="HTH_LYSR"/>
    <property type="match status" value="1"/>
</dbReference>
<evidence type="ECO:0000256" key="1">
    <source>
        <dbReference type="ARBA" id="ARBA00009437"/>
    </source>
</evidence>
<reference evidence="7 8" key="1">
    <citation type="submission" date="2024-03" db="EMBL/GenBank/DDBJ databases">
        <title>Novel Streptomyces species of biotechnological and ecological value are a feature of Machair soil.</title>
        <authorList>
            <person name="Prole J.R."/>
            <person name="Goodfellow M."/>
            <person name="Allenby N."/>
            <person name="Ward A.C."/>
        </authorList>
    </citation>
    <scope>NUCLEOTIDE SEQUENCE [LARGE SCALE GENOMIC DNA]</scope>
    <source>
        <strain evidence="7 8">MS1.HAVA.3</strain>
    </source>
</reference>
<dbReference type="InterPro" id="IPR036388">
    <property type="entry name" value="WH-like_DNA-bd_sf"/>
</dbReference>
<dbReference type="PANTHER" id="PTHR30346:SF28">
    <property type="entry name" value="HTH-TYPE TRANSCRIPTIONAL REGULATOR CYNR"/>
    <property type="match status" value="1"/>
</dbReference>
<keyword evidence="3" id="KW-0238">DNA-binding</keyword>
<dbReference type="InterPro" id="IPR036390">
    <property type="entry name" value="WH_DNA-bd_sf"/>
</dbReference>
<feature type="region of interest" description="Disordered" evidence="5">
    <location>
        <begin position="296"/>
        <end position="318"/>
    </location>
</feature>
<feature type="compositionally biased region" description="Low complexity" evidence="5">
    <location>
        <begin position="308"/>
        <end position="318"/>
    </location>
</feature>
<comment type="caution">
    <text evidence="7">The sequence shown here is derived from an EMBL/GenBank/DDBJ whole genome shotgun (WGS) entry which is preliminary data.</text>
</comment>
<protein>
    <submittedName>
        <fullName evidence="7">LysR family transcriptional regulator</fullName>
    </submittedName>
</protein>
<evidence type="ECO:0000256" key="4">
    <source>
        <dbReference type="ARBA" id="ARBA00023163"/>
    </source>
</evidence>
<keyword evidence="8" id="KW-1185">Reference proteome</keyword>
<organism evidence="7 8">
    <name type="scientific">Streptomyces caledonius</name>
    <dbReference type="NCBI Taxonomy" id="3134107"/>
    <lineage>
        <taxon>Bacteria</taxon>
        <taxon>Bacillati</taxon>
        <taxon>Actinomycetota</taxon>
        <taxon>Actinomycetes</taxon>
        <taxon>Kitasatosporales</taxon>
        <taxon>Streptomycetaceae</taxon>
        <taxon>Streptomyces</taxon>
    </lineage>
</organism>
<dbReference type="EMBL" id="JBBKAM010000002">
    <property type="protein sequence ID" value="MEJ8641921.1"/>
    <property type="molecule type" value="Genomic_DNA"/>
</dbReference>
<name>A0ABU8U220_9ACTN</name>
<evidence type="ECO:0000259" key="6">
    <source>
        <dbReference type="PROSITE" id="PS50931"/>
    </source>
</evidence>
<evidence type="ECO:0000313" key="8">
    <source>
        <dbReference type="Proteomes" id="UP001382904"/>
    </source>
</evidence>
<accession>A0ABU8U220</accession>